<sequence length="98" mass="11395">MSKYLCLIFLFVQSFIHAELVDYLKKADGKGTNHNIRNIDFIYMINLDKRPEKFELSKKQLDKYGITPYRFSAVNGWELPIEAIHAVGLKYQPGMTPL</sequence>
<evidence type="ECO:0000313" key="2">
    <source>
        <dbReference type="Proteomes" id="UP000217838"/>
    </source>
</evidence>
<comment type="caution">
    <text evidence="1">The sequence shown here is derived from an EMBL/GenBank/DDBJ whole genome shotgun (WGS) entry which is preliminary data.</text>
</comment>
<feature type="non-terminal residue" evidence="1">
    <location>
        <position position="98"/>
    </location>
</feature>
<organism evidence="1 2">
    <name type="scientific">Aerophobetes bacterium</name>
    <dbReference type="NCBI Taxonomy" id="2030807"/>
    <lineage>
        <taxon>Bacteria</taxon>
        <taxon>Candidatus Aerophobota</taxon>
    </lineage>
</organism>
<accession>A0A2A4Y8L2</accession>
<gene>
    <name evidence="1" type="ORF">COB11_08655</name>
</gene>
<proteinExistence type="predicted"/>
<dbReference type="Proteomes" id="UP000217838">
    <property type="component" value="Unassembled WGS sequence"/>
</dbReference>
<reference evidence="2" key="1">
    <citation type="submission" date="2017-08" db="EMBL/GenBank/DDBJ databases">
        <title>A dynamic microbial community with high functional redundancy inhabits the cold, oxic subseafloor aquifer.</title>
        <authorList>
            <person name="Tully B.J."/>
            <person name="Wheat C.G."/>
            <person name="Glazer B.T."/>
            <person name="Huber J.A."/>
        </authorList>
    </citation>
    <scope>NUCLEOTIDE SEQUENCE [LARGE SCALE GENOMIC DNA]</scope>
</reference>
<dbReference type="AlphaFoldDB" id="A0A2A4Y8L2"/>
<dbReference type="EMBL" id="NVUU01000142">
    <property type="protein sequence ID" value="PCI91143.1"/>
    <property type="molecule type" value="Genomic_DNA"/>
</dbReference>
<protein>
    <submittedName>
        <fullName evidence="1">Uncharacterized protein</fullName>
    </submittedName>
</protein>
<evidence type="ECO:0000313" key="1">
    <source>
        <dbReference type="EMBL" id="PCI91143.1"/>
    </source>
</evidence>
<name>A0A2A4Y8L2_UNCAE</name>